<keyword evidence="2" id="KW-1185">Reference proteome</keyword>
<evidence type="ECO:0000313" key="1">
    <source>
        <dbReference type="EMBL" id="GET44418.1"/>
    </source>
</evidence>
<comment type="caution">
    <text evidence="1">The sequence shown here is derived from an EMBL/GenBank/DDBJ whole genome shotgun (WGS) entry which is preliminary data.</text>
</comment>
<organism evidence="1 2">
    <name type="scientific">Microseira wollei NIES-4236</name>
    <dbReference type="NCBI Taxonomy" id="2530354"/>
    <lineage>
        <taxon>Bacteria</taxon>
        <taxon>Bacillati</taxon>
        <taxon>Cyanobacteriota</taxon>
        <taxon>Cyanophyceae</taxon>
        <taxon>Oscillatoriophycideae</taxon>
        <taxon>Aerosakkonematales</taxon>
        <taxon>Aerosakkonemataceae</taxon>
        <taxon>Microseira</taxon>
    </lineage>
</organism>
<accession>A0AAV3XPX1</accession>
<dbReference type="EMBL" id="BLAY01000349">
    <property type="protein sequence ID" value="GET44418.1"/>
    <property type="molecule type" value="Genomic_DNA"/>
</dbReference>
<dbReference type="Pfam" id="PF04229">
    <property type="entry name" value="GrpB"/>
    <property type="match status" value="1"/>
</dbReference>
<evidence type="ECO:0008006" key="3">
    <source>
        <dbReference type="Google" id="ProtNLM"/>
    </source>
</evidence>
<proteinExistence type="predicted"/>
<dbReference type="AlphaFoldDB" id="A0AAV3XPX1"/>
<gene>
    <name evidence="1" type="ORF">MiSe_92450</name>
</gene>
<dbReference type="Gene3D" id="3.30.460.10">
    <property type="entry name" value="Beta Polymerase, domain 2"/>
    <property type="match status" value="1"/>
</dbReference>
<dbReference type="PANTHER" id="PTHR34822:SF1">
    <property type="entry name" value="GRPB FAMILY PROTEIN"/>
    <property type="match status" value="1"/>
</dbReference>
<dbReference type="InterPro" id="IPR007344">
    <property type="entry name" value="GrpB/CoaE"/>
</dbReference>
<name>A0AAV3XPX1_9CYAN</name>
<dbReference type="PANTHER" id="PTHR34822">
    <property type="entry name" value="GRPB DOMAIN PROTEIN (AFU_ORTHOLOGUE AFUA_1G01530)"/>
    <property type="match status" value="1"/>
</dbReference>
<sequence>MDEVIITQYNPNWVISFEQESACIRAVLDRDFVTRIEHFGSTAIPGLAAKPIIDLLIGVRSLAEAKQVAVSPLEQLGYAYWLENPDPQRMFFVKGLPPNSPRTHHIHMVEPDSVLWERLIFRDYLCKHPDEAARYAQLKYNLAQRFSSDREAYTAGKAEYINSVMQKARQQPTS</sequence>
<protein>
    <recommendedName>
        <fullName evidence="3">GrpB family protein</fullName>
    </recommendedName>
</protein>
<reference evidence="1" key="1">
    <citation type="submission" date="2019-10" db="EMBL/GenBank/DDBJ databases">
        <title>Draft genome sequece of Microseira wollei NIES-4236.</title>
        <authorList>
            <person name="Yamaguchi H."/>
            <person name="Suzuki S."/>
            <person name="Kawachi M."/>
        </authorList>
    </citation>
    <scope>NUCLEOTIDE SEQUENCE</scope>
    <source>
        <strain evidence="1">NIES-4236</strain>
    </source>
</reference>
<evidence type="ECO:0000313" key="2">
    <source>
        <dbReference type="Proteomes" id="UP001050975"/>
    </source>
</evidence>
<dbReference type="InterPro" id="IPR043519">
    <property type="entry name" value="NT_sf"/>
</dbReference>
<dbReference type="SUPFAM" id="SSF81301">
    <property type="entry name" value="Nucleotidyltransferase"/>
    <property type="match status" value="1"/>
</dbReference>
<dbReference type="Proteomes" id="UP001050975">
    <property type="component" value="Unassembled WGS sequence"/>
</dbReference>